<feature type="domain" description="Glycosyl hydrolase-like 10" evidence="3">
    <location>
        <begin position="47"/>
        <end position="368"/>
    </location>
</feature>
<protein>
    <submittedName>
        <fullName evidence="4">Glycoside hydrolase family 10 protein</fullName>
    </submittedName>
</protein>
<dbReference type="InterPro" id="IPR052177">
    <property type="entry name" value="Divisome_Glycosyl_Hydrolase"/>
</dbReference>
<evidence type="ECO:0000313" key="5">
    <source>
        <dbReference type="Proteomes" id="UP000276770"/>
    </source>
</evidence>
<dbReference type="InterPro" id="IPR017853">
    <property type="entry name" value="GH"/>
</dbReference>
<dbReference type="PANTHER" id="PTHR43405:SF1">
    <property type="entry name" value="GLYCOSYL HYDROLASE DIGH"/>
    <property type="match status" value="1"/>
</dbReference>
<name>A0A3L7JRX0_9BACI</name>
<keyword evidence="4" id="KW-0378">Hydrolase</keyword>
<accession>A0A3L7JRX0</accession>
<evidence type="ECO:0000259" key="3">
    <source>
        <dbReference type="Pfam" id="PF02638"/>
    </source>
</evidence>
<feature type="signal peptide" evidence="2">
    <location>
        <begin position="1"/>
        <end position="37"/>
    </location>
</feature>
<dbReference type="Gene3D" id="2.60.40.10">
    <property type="entry name" value="Immunoglobulins"/>
    <property type="match status" value="1"/>
</dbReference>
<comment type="caution">
    <text evidence="4">The sequence shown here is derived from an EMBL/GenBank/DDBJ whole genome shotgun (WGS) entry which is preliminary data.</text>
</comment>
<dbReference type="InterPro" id="IPR003790">
    <property type="entry name" value="GHL10"/>
</dbReference>
<reference evidence="4 5" key="1">
    <citation type="submission" date="2018-10" db="EMBL/GenBank/DDBJ databases">
        <title>Falsibacillus sp. genome draft.</title>
        <authorList>
            <person name="Shi S."/>
        </authorList>
    </citation>
    <scope>NUCLEOTIDE SEQUENCE [LARGE SCALE GENOMIC DNA]</scope>
    <source>
        <strain evidence="4 5">GY 10110</strain>
    </source>
</reference>
<evidence type="ECO:0000256" key="1">
    <source>
        <dbReference type="ARBA" id="ARBA00022729"/>
    </source>
</evidence>
<sequence>MIYLRGRCVLKSVKKWLMMMAAMILLMSTALPLTANAEEGVTYKKRELRAVWIATVANIDWPSKKGLTAEEQKQEFIKLLDDVKSMGMNAVVVQVKPTADAFYPSEYGPWSEYLTGTQGKDPGYDPLAFMVEEAHKRNLEFHAWFNPYRITMNSTDINTLSADHPARKHPDWVVPYGKQLYYNPGIPEARKFIEDGILEVVRKYDIDAVHMDDYFYPYKIAGQEFPDQPTYEKYGKDLFDSIDDWRRDNVNTLVREINQSIKAVKPYVKFGISPFGVWRNIADDPTGSNTTAGQTNYDDLYADTRTWIQNGYVDYITPQIYWNIGFEPAAYDVLLDWWVKETIGHPVHLYIGQAAYKIDNNFVPAWSDPEEYVRQINLNHQYDTVKGSIHFSLKDLNRNPLGIKDRLTNDVYKHPALIPTMPWLDHTPPKKPKLRKVVKKENGNELSIEDHQLNSDTAYYAVYRFDGKHRGDIGNAENLLDTVRKTGGSQKYVDESAEKGKTYTYVITALDRLHNESGFTRSVTIN</sequence>
<evidence type="ECO:0000256" key="2">
    <source>
        <dbReference type="SAM" id="SignalP"/>
    </source>
</evidence>
<keyword evidence="1 2" id="KW-0732">Signal</keyword>
<dbReference type="Proteomes" id="UP000276770">
    <property type="component" value="Unassembled WGS sequence"/>
</dbReference>
<dbReference type="InterPro" id="IPR013783">
    <property type="entry name" value="Ig-like_fold"/>
</dbReference>
<dbReference type="Gene3D" id="3.20.20.80">
    <property type="entry name" value="Glycosidases"/>
    <property type="match status" value="1"/>
</dbReference>
<organism evidence="4 5">
    <name type="scientific">Falsibacillus albus</name>
    <dbReference type="NCBI Taxonomy" id="2478915"/>
    <lineage>
        <taxon>Bacteria</taxon>
        <taxon>Bacillati</taxon>
        <taxon>Bacillota</taxon>
        <taxon>Bacilli</taxon>
        <taxon>Bacillales</taxon>
        <taxon>Bacillaceae</taxon>
        <taxon>Falsibacillus</taxon>
    </lineage>
</organism>
<dbReference type="SUPFAM" id="SSF51445">
    <property type="entry name" value="(Trans)glycosidases"/>
    <property type="match status" value="1"/>
</dbReference>
<evidence type="ECO:0000313" key="4">
    <source>
        <dbReference type="EMBL" id="RLQ93074.1"/>
    </source>
</evidence>
<dbReference type="Pfam" id="PF02638">
    <property type="entry name" value="GHL10"/>
    <property type="match status" value="1"/>
</dbReference>
<dbReference type="PANTHER" id="PTHR43405">
    <property type="entry name" value="GLYCOSYL HYDROLASE DIGH"/>
    <property type="match status" value="1"/>
</dbReference>
<gene>
    <name evidence="4" type="ORF">D9X91_18750</name>
</gene>
<dbReference type="AlphaFoldDB" id="A0A3L7JRX0"/>
<dbReference type="GO" id="GO:0016787">
    <property type="term" value="F:hydrolase activity"/>
    <property type="evidence" value="ECO:0007669"/>
    <property type="project" value="UniProtKB-KW"/>
</dbReference>
<proteinExistence type="predicted"/>
<keyword evidence="5" id="KW-1185">Reference proteome</keyword>
<dbReference type="EMBL" id="RCVZ01000017">
    <property type="protein sequence ID" value="RLQ93074.1"/>
    <property type="molecule type" value="Genomic_DNA"/>
</dbReference>
<feature type="chain" id="PRO_5018206208" evidence="2">
    <location>
        <begin position="38"/>
        <end position="526"/>
    </location>
</feature>
<dbReference type="OrthoDB" id="9794671at2"/>